<organism evidence="1 2">
    <name type="scientific">Araneus ventricosus</name>
    <name type="common">Orbweaver spider</name>
    <name type="synonym">Epeira ventricosa</name>
    <dbReference type="NCBI Taxonomy" id="182803"/>
    <lineage>
        <taxon>Eukaryota</taxon>
        <taxon>Metazoa</taxon>
        <taxon>Ecdysozoa</taxon>
        <taxon>Arthropoda</taxon>
        <taxon>Chelicerata</taxon>
        <taxon>Arachnida</taxon>
        <taxon>Araneae</taxon>
        <taxon>Araneomorphae</taxon>
        <taxon>Entelegynae</taxon>
        <taxon>Araneoidea</taxon>
        <taxon>Araneidae</taxon>
        <taxon>Araneus</taxon>
    </lineage>
</organism>
<dbReference type="Proteomes" id="UP000499080">
    <property type="component" value="Unassembled WGS sequence"/>
</dbReference>
<evidence type="ECO:0000313" key="2">
    <source>
        <dbReference type="Proteomes" id="UP000499080"/>
    </source>
</evidence>
<dbReference type="EMBL" id="BGPR01110981">
    <property type="protein sequence ID" value="GBM90743.1"/>
    <property type="molecule type" value="Genomic_DNA"/>
</dbReference>
<accession>A0A4Y2JK57</accession>
<name>A0A4Y2JK57_ARAVE</name>
<comment type="caution">
    <text evidence="1">The sequence shown here is derived from an EMBL/GenBank/DDBJ whole genome shotgun (WGS) entry which is preliminary data.</text>
</comment>
<keyword evidence="2" id="KW-1185">Reference proteome</keyword>
<gene>
    <name evidence="1" type="ORF">AVEN_244377_1</name>
</gene>
<sequence>IQWEVPAISKTADVQRPEQCTVPCPSKYSCCNGISGNRAWTAFCLNSTVPCPSNCRCNGTRIGMDKCPVWNISALVHPTGKKPGCNGIRIGHVGRRSVLEHAQLSHVHL</sequence>
<evidence type="ECO:0000313" key="1">
    <source>
        <dbReference type="EMBL" id="GBM90743.1"/>
    </source>
</evidence>
<protein>
    <submittedName>
        <fullName evidence="1">Uncharacterized protein</fullName>
    </submittedName>
</protein>
<dbReference type="AlphaFoldDB" id="A0A4Y2JK57"/>
<proteinExistence type="predicted"/>
<reference evidence="1 2" key="1">
    <citation type="journal article" date="2019" name="Sci. Rep.">
        <title>Orb-weaving spider Araneus ventricosus genome elucidates the spidroin gene catalogue.</title>
        <authorList>
            <person name="Kono N."/>
            <person name="Nakamura H."/>
            <person name="Ohtoshi R."/>
            <person name="Moran D.A.P."/>
            <person name="Shinohara A."/>
            <person name="Yoshida Y."/>
            <person name="Fujiwara M."/>
            <person name="Mori M."/>
            <person name="Tomita M."/>
            <person name="Arakawa K."/>
        </authorList>
    </citation>
    <scope>NUCLEOTIDE SEQUENCE [LARGE SCALE GENOMIC DNA]</scope>
</reference>
<feature type="non-terminal residue" evidence="1">
    <location>
        <position position="1"/>
    </location>
</feature>